<feature type="signal peptide" evidence="17">
    <location>
        <begin position="1"/>
        <end position="16"/>
    </location>
</feature>
<comment type="caution">
    <text evidence="15">Lacks conserved residue(s) required for the propagation of feature annotation.</text>
</comment>
<name>A0AAW0R7P6_9PEZI</name>
<evidence type="ECO:0000256" key="2">
    <source>
        <dbReference type="ARBA" id="ARBA00004613"/>
    </source>
</evidence>
<evidence type="ECO:0000256" key="6">
    <source>
        <dbReference type="ARBA" id="ARBA00022617"/>
    </source>
</evidence>
<dbReference type="Proteomes" id="UP001392437">
    <property type="component" value="Unassembled WGS sequence"/>
</dbReference>
<dbReference type="Pfam" id="PF05730">
    <property type="entry name" value="CFEM"/>
    <property type="match status" value="1"/>
</dbReference>
<evidence type="ECO:0000259" key="18">
    <source>
        <dbReference type="PROSITE" id="PS52012"/>
    </source>
</evidence>
<keyword evidence="11" id="KW-0472">Membrane</keyword>
<feature type="chain" id="PRO_5043441097" evidence="17">
    <location>
        <begin position="17"/>
        <end position="281"/>
    </location>
</feature>
<keyword evidence="8 15" id="KW-0479">Metal-binding</keyword>
<comment type="subcellular location">
    <subcellularLocation>
        <location evidence="1">Cell membrane</location>
        <topology evidence="1">Lipid-anchor</topology>
        <topology evidence="1">GPI-anchor</topology>
    </subcellularLocation>
    <subcellularLocation>
        <location evidence="2">Secreted</location>
    </subcellularLocation>
</comment>
<keyword evidence="10 15" id="KW-0408">Iron</keyword>
<feature type="compositionally biased region" description="Low complexity" evidence="16">
    <location>
        <begin position="195"/>
        <end position="229"/>
    </location>
</feature>
<evidence type="ECO:0000313" key="19">
    <source>
        <dbReference type="EMBL" id="KAK8129907.1"/>
    </source>
</evidence>
<dbReference type="GO" id="GO:0005886">
    <property type="term" value="C:plasma membrane"/>
    <property type="evidence" value="ECO:0007669"/>
    <property type="project" value="UniProtKB-SubCell"/>
</dbReference>
<keyword evidence="6 15" id="KW-0349">Heme</keyword>
<keyword evidence="9 17" id="KW-0732">Signal</keyword>
<keyword evidence="12 15" id="KW-1015">Disulfide bond</keyword>
<feature type="binding site" description="axial binding residue" evidence="15">
    <location>
        <position position="47"/>
    </location>
    <ligand>
        <name>heme</name>
        <dbReference type="ChEBI" id="CHEBI:30413"/>
    </ligand>
    <ligandPart>
        <name>Fe</name>
        <dbReference type="ChEBI" id="CHEBI:18248"/>
    </ligandPart>
</feature>
<dbReference type="SMART" id="SM00747">
    <property type="entry name" value="CFEM"/>
    <property type="match status" value="1"/>
</dbReference>
<evidence type="ECO:0000256" key="10">
    <source>
        <dbReference type="ARBA" id="ARBA00023004"/>
    </source>
</evidence>
<keyword evidence="14" id="KW-0449">Lipoprotein</keyword>
<gene>
    <name evidence="19" type="ORF">PG999_002287</name>
</gene>
<evidence type="ECO:0000256" key="14">
    <source>
        <dbReference type="ARBA" id="ARBA00023288"/>
    </source>
</evidence>
<dbReference type="AlphaFoldDB" id="A0AAW0R7P6"/>
<keyword evidence="20" id="KW-1185">Reference proteome</keyword>
<evidence type="ECO:0000256" key="4">
    <source>
        <dbReference type="ARBA" id="ARBA00022475"/>
    </source>
</evidence>
<feature type="disulfide bond" evidence="15">
    <location>
        <begin position="43"/>
        <end position="50"/>
    </location>
</feature>
<dbReference type="InterPro" id="IPR051735">
    <property type="entry name" value="CFEM_domain"/>
</dbReference>
<organism evidence="19 20">
    <name type="scientific">Apiospora kogelbergensis</name>
    <dbReference type="NCBI Taxonomy" id="1337665"/>
    <lineage>
        <taxon>Eukaryota</taxon>
        <taxon>Fungi</taxon>
        <taxon>Dikarya</taxon>
        <taxon>Ascomycota</taxon>
        <taxon>Pezizomycotina</taxon>
        <taxon>Sordariomycetes</taxon>
        <taxon>Xylariomycetidae</taxon>
        <taxon>Amphisphaeriales</taxon>
        <taxon>Apiosporaceae</taxon>
        <taxon>Apiospora</taxon>
    </lineage>
</organism>
<evidence type="ECO:0000256" key="11">
    <source>
        <dbReference type="ARBA" id="ARBA00023136"/>
    </source>
</evidence>
<dbReference type="GO" id="GO:0098552">
    <property type="term" value="C:side of membrane"/>
    <property type="evidence" value="ECO:0007669"/>
    <property type="project" value="UniProtKB-KW"/>
</dbReference>
<comment type="caution">
    <text evidence="19">The sequence shown here is derived from an EMBL/GenBank/DDBJ whole genome shotgun (WGS) entry which is preliminary data.</text>
</comment>
<proteinExistence type="inferred from homology"/>
<accession>A0AAW0R7P6</accession>
<dbReference type="EMBL" id="JAQQWP010000002">
    <property type="protein sequence ID" value="KAK8129907.1"/>
    <property type="molecule type" value="Genomic_DNA"/>
</dbReference>
<evidence type="ECO:0000256" key="16">
    <source>
        <dbReference type="SAM" id="MobiDB-lite"/>
    </source>
</evidence>
<dbReference type="PANTHER" id="PTHR37928:SF1">
    <property type="entry name" value="CFEM DOMAIN PROTEIN (AFU_ORTHOLOGUE AFUA_6G14090)"/>
    <property type="match status" value="1"/>
</dbReference>
<keyword evidence="13" id="KW-0325">Glycoprotein</keyword>
<sequence>MKSSIMILGASALVSAQNWPQGFPQCGTVCIPNMLREAKNFNCGDSDWRCLCSQKNFIYGVRDCADQYCPKGDDATQVKAWGKTQCASVGVDIEGIGGTVSGSNPPATTTLTATGKSGDSESGSATASASQSAITTSDILSTITSDGSTLTSAVGKTTIFGGVPIPISTSAIVTTIESDGSSITSTIGQSTLFSTSGASNSGSANPSESQSGSASVTTATSNVETTVTSDGSTFVTSTQVEKTSTSNPQAPSSTSNNPAAMKTVAPAGAFFAFAGFGLMML</sequence>
<evidence type="ECO:0000256" key="9">
    <source>
        <dbReference type="ARBA" id="ARBA00022729"/>
    </source>
</evidence>
<dbReference type="PROSITE" id="PS52012">
    <property type="entry name" value="CFEM"/>
    <property type="match status" value="1"/>
</dbReference>
<evidence type="ECO:0000256" key="1">
    <source>
        <dbReference type="ARBA" id="ARBA00004609"/>
    </source>
</evidence>
<evidence type="ECO:0000256" key="5">
    <source>
        <dbReference type="ARBA" id="ARBA00022525"/>
    </source>
</evidence>
<evidence type="ECO:0000256" key="7">
    <source>
        <dbReference type="ARBA" id="ARBA00022622"/>
    </source>
</evidence>
<evidence type="ECO:0000256" key="8">
    <source>
        <dbReference type="ARBA" id="ARBA00022723"/>
    </source>
</evidence>
<evidence type="ECO:0000256" key="3">
    <source>
        <dbReference type="ARBA" id="ARBA00010031"/>
    </source>
</evidence>
<evidence type="ECO:0000256" key="12">
    <source>
        <dbReference type="ARBA" id="ARBA00023157"/>
    </source>
</evidence>
<keyword evidence="5" id="KW-0964">Secreted</keyword>
<dbReference type="PANTHER" id="PTHR37928">
    <property type="entry name" value="CFEM DOMAIN PROTEIN (AFU_ORTHOLOGUE AFUA_6G14090)"/>
    <property type="match status" value="1"/>
</dbReference>
<feature type="region of interest" description="Disordered" evidence="16">
    <location>
        <begin position="195"/>
        <end position="258"/>
    </location>
</feature>
<comment type="similarity">
    <text evidence="3">Belongs to the RBT5 family.</text>
</comment>
<evidence type="ECO:0000313" key="20">
    <source>
        <dbReference type="Proteomes" id="UP001392437"/>
    </source>
</evidence>
<dbReference type="GO" id="GO:0005576">
    <property type="term" value="C:extracellular region"/>
    <property type="evidence" value="ECO:0007669"/>
    <property type="project" value="UniProtKB-SubCell"/>
</dbReference>
<protein>
    <submittedName>
        <fullName evidence="19">CFEM domain</fullName>
    </submittedName>
</protein>
<reference evidence="19 20" key="1">
    <citation type="submission" date="2023-01" db="EMBL/GenBank/DDBJ databases">
        <title>Analysis of 21 Apiospora genomes using comparative genomics revels a genus with tremendous synthesis potential of carbohydrate active enzymes and secondary metabolites.</title>
        <authorList>
            <person name="Sorensen T."/>
        </authorList>
    </citation>
    <scope>NUCLEOTIDE SEQUENCE [LARGE SCALE GENOMIC DNA]</scope>
    <source>
        <strain evidence="19 20">CBS 117206</strain>
    </source>
</reference>
<evidence type="ECO:0000256" key="17">
    <source>
        <dbReference type="SAM" id="SignalP"/>
    </source>
</evidence>
<evidence type="ECO:0000256" key="15">
    <source>
        <dbReference type="PROSITE-ProRule" id="PRU01356"/>
    </source>
</evidence>
<keyword evidence="4" id="KW-1003">Cell membrane</keyword>
<keyword evidence="7" id="KW-0336">GPI-anchor</keyword>
<feature type="domain" description="CFEM" evidence="18">
    <location>
        <begin position="1"/>
        <end position="111"/>
    </location>
</feature>
<evidence type="ECO:0000256" key="13">
    <source>
        <dbReference type="ARBA" id="ARBA00023180"/>
    </source>
</evidence>
<feature type="compositionally biased region" description="Polar residues" evidence="16">
    <location>
        <begin position="230"/>
        <end position="258"/>
    </location>
</feature>
<dbReference type="InterPro" id="IPR008427">
    <property type="entry name" value="Extracellular_membr_CFEM_dom"/>
</dbReference>
<dbReference type="GO" id="GO:0046872">
    <property type="term" value="F:metal ion binding"/>
    <property type="evidence" value="ECO:0007669"/>
    <property type="project" value="UniProtKB-UniRule"/>
</dbReference>